<accession>A0A8I6RS85</accession>
<keyword evidence="2" id="KW-1185">Reference proteome</keyword>
<evidence type="ECO:0000313" key="2">
    <source>
        <dbReference type="Proteomes" id="UP000494040"/>
    </source>
</evidence>
<dbReference type="EnsemblMetazoa" id="XM_014394631.1">
    <property type="protein sequence ID" value="XP_014250117.1"/>
    <property type="gene ID" value="LOC106667033"/>
</dbReference>
<reference evidence="1" key="1">
    <citation type="submission" date="2022-01" db="UniProtKB">
        <authorList>
            <consortium name="EnsemblMetazoa"/>
        </authorList>
    </citation>
    <scope>IDENTIFICATION</scope>
</reference>
<sequence>MPSNMREPCCDCYFKRKVADIPENAWCTGQIENLHAAALFSDCKASPGLAVEESTDKDIGPIGIRPSSDFMNVCVCTLCFEEINSICMPPCSTVQANPINYISHGYEIFKLSTDIENSRIKYYTQYGPGSANSNINNQHFCPLCVEEKTSCCSQKVPEKSLSLFNTVTDESKEPISVSKDGLDIQGEALQNCPGDLNGFNSTTLGLQQNENLTNSVFENDGNDEYLVPEENLSLNRIALVFENDLAVRNGKNF</sequence>
<proteinExistence type="predicted"/>
<name>A0A8I6RS85_CIMLE</name>
<dbReference type="AlphaFoldDB" id="A0A8I6RS85"/>
<organism evidence="1 2">
    <name type="scientific">Cimex lectularius</name>
    <name type="common">Bed bug</name>
    <name type="synonym">Acanthia lectularia</name>
    <dbReference type="NCBI Taxonomy" id="79782"/>
    <lineage>
        <taxon>Eukaryota</taxon>
        <taxon>Metazoa</taxon>
        <taxon>Ecdysozoa</taxon>
        <taxon>Arthropoda</taxon>
        <taxon>Hexapoda</taxon>
        <taxon>Insecta</taxon>
        <taxon>Pterygota</taxon>
        <taxon>Neoptera</taxon>
        <taxon>Paraneoptera</taxon>
        <taxon>Hemiptera</taxon>
        <taxon>Heteroptera</taxon>
        <taxon>Panheteroptera</taxon>
        <taxon>Cimicomorpha</taxon>
        <taxon>Cimicidae</taxon>
        <taxon>Cimex</taxon>
    </lineage>
</organism>
<protein>
    <submittedName>
        <fullName evidence="1">Uncharacterized protein</fullName>
    </submittedName>
</protein>
<dbReference type="KEGG" id="clec:106667033"/>
<evidence type="ECO:0000313" key="1">
    <source>
        <dbReference type="EnsemblMetazoa" id="XP_014250117.1"/>
    </source>
</evidence>
<dbReference type="GeneID" id="106667033"/>
<dbReference type="Proteomes" id="UP000494040">
    <property type="component" value="Unassembled WGS sequence"/>
</dbReference>
<dbReference type="RefSeq" id="XP_014250117.1">
    <property type="nucleotide sequence ID" value="XM_014394631.1"/>
</dbReference>